<dbReference type="InterPro" id="IPR013538">
    <property type="entry name" value="ASHA1/2-like_C"/>
</dbReference>
<dbReference type="Proteomes" id="UP000233343">
    <property type="component" value="Unassembled WGS sequence"/>
</dbReference>
<dbReference type="CDD" id="cd08899">
    <property type="entry name" value="SRPBCC_CalC_Aha1-like_6"/>
    <property type="match status" value="1"/>
</dbReference>
<sequence>MLAKLEKIQDGYIAEFNRSYNQTIDQVWETLTENRKLKGWMSNLQIVELRKGGTIKFNMNDGTDHSFDMMIIDYAEKSLLQFEWGDGSVRFEVFPKNEVTLLKLKEYIPALSDHTAKDLAGWHICLEMFDAVLKGQFPDFPKGEWESWHKEYKELINQFR</sequence>
<protein>
    <submittedName>
        <fullName evidence="3">Activator of Hsp90 ATPase 1 family protein</fullName>
    </submittedName>
</protein>
<evidence type="ECO:0000256" key="1">
    <source>
        <dbReference type="ARBA" id="ARBA00006817"/>
    </source>
</evidence>
<dbReference type="SUPFAM" id="SSF55961">
    <property type="entry name" value="Bet v1-like"/>
    <property type="match status" value="1"/>
</dbReference>
<keyword evidence="4" id="KW-1185">Reference proteome</keyword>
<dbReference type="AlphaFoldDB" id="A0A2N0Z8H2"/>
<proteinExistence type="inferred from homology"/>
<dbReference type="InterPro" id="IPR023393">
    <property type="entry name" value="START-like_dom_sf"/>
</dbReference>
<comment type="similarity">
    <text evidence="1">Belongs to the AHA1 family.</text>
</comment>
<dbReference type="Pfam" id="PF08327">
    <property type="entry name" value="AHSA1"/>
    <property type="match status" value="1"/>
</dbReference>
<accession>A0A2N0Z8H2</accession>
<name>A0A2N0Z8H2_9BACI</name>
<dbReference type="EMBL" id="PISD01000098">
    <property type="protein sequence ID" value="PKG25790.1"/>
    <property type="molecule type" value="Genomic_DNA"/>
</dbReference>
<organism evidence="3 4">
    <name type="scientific">Cytobacillus horneckiae</name>
    <dbReference type="NCBI Taxonomy" id="549687"/>
    <lineage>
        <taxon>Bacteria</taxon>
        <taxon>Bacillati</taxon>
        <taxon>Bacillota</taxon>
        <taxon>Bacilli</taxon>
        <taxon>Bacillales</taxon>
        <taxon>Bacillaceae</taxon>
        <taxon>Cytobacillus</taxon>
    </lineage>
</organism>
<evidence type="ECO:0000259" key="2">
    <source>
        <dbReference type="Pfam" id="PF08327"/>
    </source>
</evidence>
<reference evidence="3 4" key="1">
    <citation type="journal article" date="2010" name="Int. J. Syst. Evol. Microbiol.">
        <title>Bacillus horneckiae sp. nov., isolated from a spacecraft-assembly clean room.</title>
        <authorList>
            <person name="Vaishampayan P."/>
            <person name="Probst A."/>
            <person name="Krishnamurthi S."/>
            <person name="Ghosh S."/>
            <person name="Osman S."/>
            <person name="McDowall A."/>
            <person name="Ruckmani A."/>
            <person name="Mayilraj S."/>
            <person name="Venkateswaran K."/>
        </authorList>
    </citation>
    <scope>NUCLEOTIDE SEQUENCE [LARGE SCALE GENOMIC DNA]</scope>
    <source>
        <strain evidence="4">1PO1SC</strain>
    </source>
</reference>
<evidence type="ECO:0000313" key="3">
    <source>
        <dbReference type="EMBL" id="PKG25790.1"/>
    </source>
</evidence>
<dbReference type="Gene3D" id="3.30.530.20">
    <property type="match status" value="1"/>
</dbReference>
<gene>
    <name evidence="3" type="ORF">CWS20_27500</name>
</gene>
<comment type="caution">
    <text evidence="3">The sequence shown here is derived from an EMBL/GenBank/DDBJ whole genome shotgun (WGS) entry which is preliminary data.</text>
</comment>
<feature type="domain" description="Activator of Hsp90 ATPase homologue 1/2-like C-terminal" evidence="2">
    <location>
        <begin position="23"/>
        <end position="133"/>
    </location>
</feature>
<evidence type="ECO:0000313" key="4">
    <source>
        <dbReference type="Proteomes" id="UP000233343"/>
    </source>
</evidence>